<dbReference type="Pfam" id="PF12311">
    <property type="entry name" value="DUF3632"/>
    <property type="match status" value="1"/>
</dbReference>
<comment type="caution">
    <text evidence="1">The sequence shown here is derived from an EMBL/GenBank/DDBJ whole genome shotgun (WGS) entry which is preliminary data.</text>
</comment>
<organism evidence="1 2">
    <name type="scientific">Parascedosporium putredinis</name>
    <dbReference type="NCBI Taxonomy" id="1442378"/>
    <lineage>
        <taxon>Eukaryota</taxon>
        <taxon>Fungi</taxon>
        <taxon>Dikarya</taxon>
        <taxon>Ascomycota</taxon>
        <taxon>Pezizomycotina</taxon>
        <taxon>Sordariomycetes</taxon>
        <taxon>Hypocreomycetidae</taxon>
        <taxon>Microascales</taxon>
        <taxon>Microascaceae</taxon>
        <taxon>Parascedosporium</taxon>
    </lineage>
</organism>
<dbReference type="OrthoDB" id="5243152at2759"/>
<dbReference type="InterPro" id="IPR053204">
    <property type="entry name" value="Oxopyrrolidines_Biosynth-assoc"/>
</dbReference>
<dbReference type="AlphaFoldDB" id="A0A9P1M8D9"/>
<name>A0A9P1M8D9_9PEZI</name>
<proteinExistence type="predicted"/>
<dbReference type="PANTHER" id="PTHR38797">
    <property type="entry name" value="NUCLEAR PORE COMPLEX PROTEIN NUP85-RELATED"/>
    <property type="match status" value="1"/>
</dbReference>
<accession>A0A9P1M8D9</accession>
<sequence length="209" mass="22650">MSNPAKPAVEAGSSSFAEKMALLKAEDLTDLEKQLLPIFEAALLSKDPPTSDDGMTPGAAAAEIDQLCPSPEALEDLETFVRVFVKHGLAAKDPDYEAANPDMRAEWISLNAFCARLVNTGVVRWTVLAVIEIRAALECDIPDDDTRELRLVVASQWITLCGKELFKDASQANTLNETELDATSPGPLYTGRPGFAYTWGLSEAQNFTS</sequence>
<dbReference type="EMBL" id="CALLCH030000008">
    <property type="protein sequence ID" value="CAI4213539.1"/>
    <property type="molecule type" value="Genomic_DNA"/>
</dbReference>
<dbReference type="InterPro" id="IPR022085">
    <property type="entry name" value="OpdG"/>
</dbReference>
<keyword evidence="2" id="KW-1185">Reference proteome</keyword>
<evidence type="ECO:0000313" key="1">
    <source>
        <dbReference type="EMBL" id="CAI4213539.1"/>
    </source>
</evidence>
<reference evidence="1" key="1">
    <citation type="submission" date="2022-11" db="EMBL/GenBank/DDBJ databases">
        <authorList>
            <person name="Scott C."/>
            <person name="Bruce N."/>
        </authorList>
    </citation>
    <scope>NUCLEOTIDE SEQUENCE</scope>
</reference>
<dbReference type="Proteomes" id="UP000838763">
    <property type="component" value="Unassembled WGS sequence"/>
</dbReference>
<evidence type="ECO:0000313" key="2">
    <source>
        <dbReference type="Proteomes" id="UP000838763"/>
    </source>
</evidence>
<protein>
    <submittedName>
        <fullName evidence="1">Uncharacterized protein</fullName>
    </submittedName>
</protein>
<dbReference type="PANTHER" id="PTHR38797:SF4">
    <property type="entry name" value="NUCLEAR PORE COMPLEX PROTEIN NUP85"/>
    <property type="match status" value="1"/>
</dbReference>
<gene>
    <name evidence="1" type="ORF">PPNO1_LOCUS3286</name>
</gene>